<dbReference type="EMBL" id="SMFL01000001">
    <property type="protein sequence ID" value="TDE18000.1"/>
    <property type="molecule type" value="Genomic_DNA"/>
</dbReference>
<sequence>MNTETTLKAIKTIHTVIWLFFNVVIFYMLYAVVSGKFDIWLWVGFGLVSLEGLTLIIFKWYCPLTLLAKKYSTSDKDNFDIYLPIWLAKNTKTIYTSLVVIIVIITIARLGAT</sequence>
<evidence type="ECO:0000313" key="3">
    <source>
        <dbReference type="Proteomes" id="UP000294850"/>
    </source>
</evidence>
<evidence type="ECO:0008006" key="4">
    <source>
        <dbReference type="Google" id="ProtNLM"/>
    </source>
</evidence>
<feature type="transmembrane region" description="Helical" evidence="1">
    <location>
        <begin position="12"/>
        <end position="33"/>
    </location>
</feature>
<dbReference type="OrthoDB" id="573857at2"/>
<keyword evidence="1" id="KW-0472">Membrane</keyword>
<keyword evidence="1" id="KW-0812">Transmembrane</keyword>
<feature type="transmembrane region" description="Helical" evidence="1">
    <location>
        <begin position="39"/>
        <end position="62"/>
    </location>
</feature>
<feature type="transmembrane region" description="Helical" evidence="1">
    <location>
        <begin position="93"/>
        <end position="112"/>
    </location>
</feature>
<evidence type="ECO:0000256" key="1">
    <source>
        <dbReference type="SAM" id="Phobius"/>
    </source>
</evidence>
<evidence type="ECO:0000313" key="2">
    <source>
        <dbReference type="EMBL" id="TDE18000.1"/>
    </source>
</evidence>
<name>A0A4R5DZJ8_9BACT</name>
<proteinExistence type="predicted"/>
<protein>
    <recommendedName>
        <fullName evidence="4">DUF2784 family protein</fullName>
    </recommendedName>
</protein>
<dbReference type="Proteomes" id="UP000294850">
    <property type="component" value="Unassembled WGS sequence"/>
</dbReference>
<gene>
    <name evidence="2" type="ORF">E0F88_00100</name>
</gene>
<dbReference type="RefSeq" id="WP_131955486.1">
    <property type="nucleotide sequence ID" value="NZ_SMFL01000001.1"/>
</dbReference>
<keyword evidence="1" id="KW-1133">Transmembrane helix</keyword>
<reference evidence="2 3" key="1">
    <citation type="submission" date="2019-03" db="EMBL/GenBank/DDBJ databases">
        <title>Dyadobacter AR-3-6 sp. nov., isolated from arctic soil.</title>
        <authorList>
            <person name="Chaudhary D.K."/>
        </authorList>
    </citation>
    <scope>NUCLEOTIDE SEQUENCE [LARGE SCALE GENOMIC DNA]</scope>
    <source>
        <strain evidence="2 3">AR-3-6</strain>
    </source>
</reference>
<dbReference type="AlphaFoldDB" id="A0A4R5DZJ8"/>
<organism evidence="2 3">
    <name type="scientific">Dyadobacter psychrotolerans</name>
    <dbReference type="NCBI Taxonomy" id="2541721"/>
    <lineage>
        <taxon>Bacteria</taxon>
        <taxon>Pseudomonadati</taxon>
        <taxon>Bacteroidota</taxon>
        <taxon>Cytophagia</taxon>
        <taxon>Cytophagales</taxon>
        <taxon>Spirosomataceae</taxon>
        <taxon>Dyadobacter</taxon>
    </lineage>
</organism>
<comment type="caution">
    <text evidence="2">The sequence shown here is derived from an EMBL/GenBank/DDBJ whole genome shotgun (WGS) entry which is preliminary data.</text>
</comment>
<keyword evidence="3" id="KW-1185">Reference proteome</keyword>
<accession>A0A4R5DZJ8</accession>